<dbReference type="PANTHER" id="PTHR42779:SF1">
    <property type="entry name" value="PROTEIN YNJB"/>
    <property type="match status" value="1"/>
</dbReference>
<organism evidence="1 2">
    <name type="scientific">Sediminicoccus rosea</name>
    <dbReference type="NCBI Taxonomy" id="1225128"/>
    <lineage>
        <taxon>Bacteria</taxon>
        <taxon>Pseudomonadati</taxon>
        <taxon>Pseudomonadota</taxon>
        <taxon>Alphaproteobacteria</taxon>
        <taxon>Acetobacterales</taxon>
        <taxon>Roseomonadaceae</taxon>
        <taxon>Sediminicoccus</taxon>
    </lineage>
</organism>
<dbReference type="Pfam" id="PF13416">
    <property type="entry name" value="SBP_bac_8"/>
    <property type="match status" value="1"/>
</dbReference>
<gene>
    <name evidence="1" type="ORF">R9Z33_12920</name>
</gene>
<dbReference type="RefSeq" id="WP_318646988.1">
    <property type="nucleotide sequence ID" value="NZ_CP137852.1"/>
</dbReference>
<dbReference type="PANTHER" id="PTHR42779">
    <property type="entry name" value="PROTEIN YNJB"/>
    <property type="match status" value="1"/>
</dbReference>
<dbReference type="PROSITE" id="PS51318">
    <property type="entry name" value="TAT"/>
    <property type="match status" value="1"/>
</dbReference>
<accession>A0ABZ0PC28</accession>
<evidence type="ECO:0000313" key="2">
    <source>
        <dbReference type="Proteomes" id="UP001305521"/>
    </source>
</evidence>
<reference evidence="1 2" key="1">
    <citation type="submission" date="2023-11" db="EMBL/GenBank/DDBJ databases">
        <title>Arctic aerobic anoxygenic photoheterotroph Sediminicoccus rosea KRV36 adapts its photosynthesis to long days of polar summer.</title>
        <authorList>
            <person name="Tomasch J."/>
            <person name="Kopejtka K."/>
            <person name="Bily T."/>
            <person name="Gardiner A.T."/>
            <person name="Gardian Z."/>
            <person name="Shivaramu S."/>
            <person name="Koblizek M."/>
            <person name="Engelhardt F."/>
            <person name="Kaftan D."/>
        </authorList>
    </citation>
    <scope>NUCLEOTIDE SEQUENCE [LARGE SCALE GENOMIC DNA]</scope>
    <source>
        <strain evidence="1 2">R-30</strain>
    </source>
</reference>
<dbReference type="Gene3D" id="3.40.190.10">
    <property type="entry name" value="Periplasmic binding protein-like II"/>
    <property type="match status" value="1"/>
</dbReference>
<proteinExistence type="predicted"/>
<keyword evidence="2" id="KW-1185">Reference proteome</keyword>
<sequence length="393" mass="42814">MAPHPTRRAVLAGTTLGLAAGGPGAAPARAQARPFMLRQLDLTETANGPFIFNGFAEANPGLLAGVSAERTHMEYLFGDIRAQVAAGRPPYHVVLTNLDGAAMGAELDLWEPMGARIQPLLPPMDELLTPLGRVLRGVLREHAQVIVASPGGPLLTYAPDRVPRMPRTAEGLLAWARENPGRFLYPRPEFSESGRCFVAGLPWMLQDRDPHDPEDGWPATWEYLAELDRHVAYYPTTTLAAMQELAEGGADIVATTLGVDILNRVTGLLPEGIGLAPLAGMHWIPTGLFVAVLRGHAPAELDTIAQAIAYLLSEPVQRTFFGRGQYWPGPVRQGIALENAPPEMRGELRRLVRSWAPSLIASQHVAPPLLLEETLTMLRRWDEDISAWHGVRP</sequence>
<evidence type="ECO:0000313" key="1">
    <source>
        <dbReference type="EMBL" id="WPB83007.1"/>
    </source>
</evidence>
<name>A0ABZ0PC28_9PROT</name>
<dbReference type="Proteomes" id="UP001305521">
    <property type="component" value="Chromosome"/>
</dbReference>
<protein>
    <submittedName>
        <fullName evidence="1">Extracellular solute-binding protein</fullName>
    </submittedName>
</protein>
<dbReference type="InterPro" id="IPR006311">
    <property type="entry name" value="TAT_signal"/>
</dbReference>
<dbReference type="EMBL" id="CP137852">
    <property type="protein sequence ID" value="WPB83007.1"/>
    <property type="molecule type" value="Genomic_DNA"/>
</dbReference>
<dbReference type="InterPro" id="IPR006059">
    <property type="entry name" value="SBP"/>
</dbReference>
<dbReference type="SUPFAM" id="SSF53850">
    <property type="entry name" value="Periplasmic binding protein-like II"/>
    <property type="match status" value="1"/>
</dbReference>